<comment type="caution">
    <text evidence="1">The sequence shown here is derived from an EMBL/GenBank/DDBJ whole genome shotgun (WGS) entry which is preliminary data.</text>
</comment>
<evidence type="ECO:0000313" key="1">
    <source>
        <dbReference type="EMBL" id="KKL91241.1"/>
    </source>
</evidence>
<protein>
    <submittedName>
        <fullName evidence="1">Uncharacterized protein</fullName>
    </submittedName>
</protein>
<gene>
    <name evidence="1" type="ORF">LCGC14_1896670</name>
</gene>
<reference evidence="1" key="1">
    <citation type="journal article" date="2015" name="Nature">
        <title>Complex archaea that bridge the gap between prokaryotes and eukaryotes.</title>
        <authorList>
            <person name="Spang A."/>
            <person name="Saw J.H."/>
            <person name="Jorgensen S.L."/>
            <person name="Zaremba-Niedzwiedzka K."/>
            <person name="Martijn J."/>
            <person name="Lind A.E."/>
            <person name="van Eijk R."/>
            <person name="Schleper C."/>
            <person name="Guy L."/>
            <person name="Ettema T.J."/>
        </authorList>
    </citation>
    <scope>NUCLEOTIDE SEQUENCE</scope>
</reference>
<organism evidence="1">
    <name type="scientific">marine sediment metagenome</name>
    <dbReference type="NCBI Taxonomy" id="412755"/>
    <lineage>
        <taxon>unclassified sequences</taxon>
        <taxon>metagenomes</taxon>
        <taxon>ecological metagenomes</taxon>
    </lineage>
</organism>
<dbReference type="EMBL" id="LAZR01019784">
    <property type="protein sequence ID" value="KKL91241.1"/>
    <property type="molecule type" value="Genomic_DNA"/>
</dbReference>
<dbReference type="AlphaFoldDB" id="A0A0F9GL61"/>
<name>A0A0F9GL61_9ZZZZ</name>
<accession>A0A0F9GL61</accession>
<proteinExistence type="predicted"/>
<sequence length="222" mass="24374">MSRFRCINVPMMDTKDTFIHLGFVPGKVIITNQNDGQENVWMMGMVMDCGLERVAAGDRTLRTDKGISLCQFINKPSKTTTDPVAVAAYEFWKANGIKIHSDYVGLADDIIFNVMAWEATDLLVGPCVHDGDTNGAYKVTDKDVDFLACQVSSGHIVYNQTNGNIAFVGSLSKFEGTNIFNTINCVDSNGADLTAADFDTSDVFFVYPPNVCYPRGDLGYMT</sequence>